<dbReference type="AlphaFoldDB" id="A0A9W8JRF9"/>
<organism evidence="2 3">
    <name type="scientific">Agrocybe chaxingu</name>
    <dbReference type="NCBI Taxonomy" id="84603"/>
    <lineage>
        <taxon>Eukaryota</taxon>
        <taxon>Fungi</taxon>
        <taxon>Dikarya</taxon>
        <taxon>Basidiomycota</taxon>
        <taxon>Agaricomycotina</taxon>
        <taxon>Agaricomycetes</taxon>
        <taxon>Agaricomycetidae</taxon>
        <taxon>Agaricales</taxon>
        <taxon>Agaricineae</taxon>
        <taxon>Strophariaceae</taxon>
        <taxon>Agrocybe</taxon>
    </lineage>
</organism>
<evidence type="ECO:0000313" key="3">
    <source>
        <dbReference type="Proteomes" id="UP001148786"/>
    </source>
</evidence>
<comment type="caution">
    <text evidence="2">The sequence shown here is derived from an EMBL/GenBank/DDBJ whole genome shotgun (WGS) entry which is preliminary data.</text>
</comment>
<name>A0A9W8JRF9_9AGAR</name>
<accession>A0A9W8JRF9</accession>
<dbReference type="Gene3D" id="3.10.450.50">
    <property type="match status" value="1"/>
</dbReference>
<dbReference type="InterPro" id="IPR032710">
    <property type="entry name" value="NTF2-like_dom_sf"/>
</dbReference>
<evidence type="ECO:0008006" key="4">
    <source>
        <dbReference type="Google" id="ProtNLM"/>
    </source>
</evidence>
<sequence>MRFTNIFAAAVAVAALHHVNVRGQVLNETPATDRVQLRALTEFANTLFVEKDAQKAYDEWVPGVYINHTPEVLSGRENSLAAIEALFSNLNLGFTIAAVVVVGDGLGYIHHRTTVPGEFDWAVIDLFRFNGTCMVEHWDVIQPITGNEINPIAFF</sequence>
<keyword evidence="1" id="KW-0732">Signal</keyword>
<dbReference type="SUPFAM" id="SSF54427">
    <property type="entry name" value="NTF2-like"/>
    <property type="match status" value="1"/>
</dbReference>
<evidence type="ECO:0000313" key="2">
    <source>
        <dbReference type="EMBL" id="KAJ3484745.1"/>
    </source>
</evidence>
<feature type="chain" id="PRO_5040753342" description="SnoaL-like domain-containing protein" evidence="1">
    <location>
        <begin position="24"/>
        <end position="155"/>
    </location>
</feature>
<keyword evidence="3" id="KW-1185">Reference proteome</keyword>
<reference evidence="2" key="1">
    <citation type="submission" date="2022-07" db="EMBL/GenBank/DDBJ databases">
        <title>Genome Sequence of Agrocybe chaxingu.</title>
        <authorList>
            <person name="Buettner E."/>
        </authorList>
    </citation>
    <scope>NUCLEOTIDE SEQUENCE</scope>
    <source>
        <strain evidence="2">MP-N11</strain>
    </source>
</reference>
<proteinExistence type="predicted"/>
<gene>
    <name evidence="2" type="ORF">NLJ89_g11959</name>
</gene>
<dbReference type="Proteomes" id="UP001148786">
    <property type="component" value="Unassembled WGS sequence"/>
</dbReference>
<evidence type="ECO:0000256" key="1">
    <source>
        <dbReference type="SAM" id="SignalP"/>
    </source>
</evidence>
<feature type="signal peptide" evidence="1">
    <location>
        <begin position="1"/>
        <end position="23"/>
    </location>
</feature>
<dbReference type="EMBL" id="JANKHO010003283">
    <property type="protein sequence ID" value="KAJ3484745.1"/>
    <property type="molecule type" value="Genomic_DNA"/>
</dbReference>
<protein>
    <recommendedName>
        <fullName evidence="4">SnoaL-like domain-containing protein</fullName>
    </recommendedName>
</protein>
<dbReference type="OrthoDB" id="2820488at2759"/>